<feature type="transmembrane region" description="Helical" evidence="3">
    <location>
        <begin position="536"/>
        <end position="558"/>
    </location>
</feature>
<dbReference type="GO" id="GO:0008270">
    <property type="term" value="F:zinc ion binding"/>
    <property type="evidence" value="ECO:0007669"/>
    <property type="project" value="InterPro"/>
</dbReference>
<keyword evidence="2" id="KW-0539">Nucleus</keyword>
<dbReference type="PROSITE" id="PS50048">
    <property type="entry name" value="ZN2_CY6_FUNGAL_2"/>
    <property type="match status" value="1"/>
</dbReference>
<dbReference type="InterPro" id="IPR050987">
    <property type="entry name" value="AtrR-like"/>
</dbReference>
<dbReference type="InterPro" id="IPR036864">
    <property type="entry name" value="Zn2-C6_fun-type_DNA-bd_sf"/>
</dbReference>
<protein>
    <submittedName>
        <fullName evidence="5">Fungal-specific transcription factor domain-containing protein</fullName>
    </submittedName>
</protein>
<name>A0AA39MMZ3_9AGAR</name>
<proteinExistence type="predicted"/>
<keyword evidence="3" id="KW-0812">Transmembrane</keyword>
<dbReference type="Pfam" id="PF00172">
    <property type="entry name" value="Zn_clus"/>
    <property type="match status" value="1"/>
</dbReference>
<keyword evidence="1" id="KW-0479">Metal-binding</keyword>
<dbReference type="GO" id="GO:0006351">
    <property type="term" value="P:DNA-templated transcription"/>
    <property type="evidence" value="ECO:0007669"/>
    <property type="project" value="InterPro"/>
</dbReference>
<dbReference type="Pfam" id="PF04082">
    <property type="entry name" value="Fungal_trans"/>
    <property type="match status" value="1"/>
</dbReference>
<keyword evidence="3" id="KW-1133">Transmembrane helix</keyword>
<dbReference type="InterPro" id="IPR001138">
    <property type="entry name" value="Zn2Cys6_DnaBD"/>
</dbReference>
<keyword evidence="3" id="KW-0472">Membrane</keyword>
<dbReference type="Gene3D" id="4.10.240.10">
    <property type="entry name" value="Zn(2)-C6 fungal-type DNA-binding domain"/>
    <property type="match status" value="1"/>
</dbReference>
<dbReference type="InterPro" id="IPR007219">
    <property type="entry name" value="XnlR_reg_dom"/>
</dbReference>
<dbReference type="Proteomes" id="UP001175226">
    <property type="component" value="Unassembled WGS sequence"/>
</dbReference>
<evidence type="ECO:0000256" key="3">
    <source>
        <dbReference type="SAM" id="Phobius"/>
    </source>
</evidence>
<dbReference type="SUPFAM" id="SSF57701">
    <property type="entry name" value="Zn2/Cys6 DNA-binding domain"/>
    <property type="match status" value="1"/>
</dbReference>
<dbReference type="CDD" id="cd00067">
    <property type="entry name" value="GAL4"/>
    <property type="match status" value="1"/>
</dbReference>
<dbReference type="GO" id="GO:0003677">
    <property type="term" value="F:DNA binding"/>
    <property type="evidence" value="ECO:0007669"/>
    <property type="project" value="InterPro"/>
</dbReference>
<reference evidence="5" key="1">
    <citation type="submission" date="2023-06" db="EMBL/GenBank/DDBJ databases">
        <authorList>
            <consortium name="Lawrence Berkeley National Laboratory"/>
            <person name="Ahrendt S."/>
            <person name="Sahu N."/>
            <person name="Indic B."/>
            <person name="Wong-Bajracharya J."/>
            <person name="Merenyi Z."/>
            <person name="Ke H.-M."/>
            <person name="Monk M."/>
            <person name="Kocsube S."/>
            <person name="Drula E."/>
            <person name="Lipzen A."/>
            <person name="Balint B."/>
            <person name="Henrissat B."/>
            <person name="Andreopoulos B."/>
            <person name="Martin F.M."/>
            <person name="Harder C.B."/>
            <person name="Rigling D."/>
            <person name="Ford K.L."/>
            <person name="Foster G.D."/>
            <person name="Pangilinan J."/>
            <person name="Papanicolaou A."/>
            <person name="Barry K."/>
            <person name="LaButti K."/>
            <person name="Viragh M."/>
            <person name="Koriabine M."/>
            <person name="Yan M."/>
            <person name="Riley R."/>
            <person name="Champramary S."/>
            <person name="Plett K.L."/>
            <person name="Tsai I.J."/>
            <person name="Slot J."/>
            <person name="Sipos G."/>
            <person name="Plett J."/>
            <person name="Nagy L.G."/>
            <person name="Grigoriev I.V."/>
        </authorList>
    </citation>
    <scope>NUCLEOTIDE SEQUENCE</scope>
    <source>
        <strain evidence="5">FPL87.14</strain>
    </source>
</reference>
<dbReference type="GO" id="GO:0000981">
    <property type="term" value="F:DNA-binding transcription factor activity, RNA polymerase II-specific"/>
    <property type="evidence" value="ECO:0007669"/>
    <property type="project" value="InterPro"/>
</dbReference>
<dbReference type="SMART" id="SM00066">
    <property type="entry name" value="GAL4"/>
    <property type="match status" value="1"/>
</dbReference>
<evidence type="ECO:0000256" key="1">
    <source>
        <dbReference type="ARBA" id="ARBA00022723"/>
    </source>
</evidence>
<keyword evidence="6" id="KW-1185">Reference proteome</keyword>
<evidence type="ECO:0000259" key="4">
    <source>
        <dbReference type="PROSITE" id="PS50048"/>
    </source>
</evidence>
<evidence type="ECO:0000313" key="5">
    <source>
        <dbReference type="EMBL" id="KAK0439385.1"/>
    </source>
</evidence>
<gene>
    <name evidence="5" type="ORF">EV421DRAFT_860318</name>
</gene>
<dbReference type="CDD" id="cd12148">
    <property type="entry name" value="fungal_TF_MHR"/>
    <property type="match status" value="1"/>
</dbReference>
<dbReference type="EMBL" id="JAUEPT010000038">
    <property type="protein sequence ID" value="KAK0439385.1"/>
    <property type="molecule type" value="Genomic_DNA"/>
</dbReference>
<comment type="caution">
    <text evidence="5">The sequence shown here is derived from an EMBL/GenBank/DDBJ whole genome shotgun (WGS) entry which is preliminary data.</text>
</comment>
<evidence type="ECO:0000313" key="6">
    <source>
        <dbReference type="Proteomes" id="UP001175226"/>
    </source>
</evidence>
<organism evidence="5 6">
    <name type="scientific">Armillaria borealis</name>
    <dbReference type="NCBI Taxonomy" id="47425"/>
    <lineage>
        <taxon>Eukaryota</taxon>
        <taxon>Fungi</taxon>
        <taxon>Dikarya</taxon>
        <taxon>Basidiomycota</taxon>
        <taxon>Agaricomycotina</taxon>
        <taxon>Agaricomycetes</taxon>
        <taxon>Agaricomycetidae</taxon>
        <taxon>Agaricales</taxon>
        <taxon>Marasmiineae</taxon>
        <taxon>Physalacriaceae</taxon>
        <taxon>Armillaria</taxon>
    </lineage>
</organism>
<dbReference type="PANTHER" id="PTHR46910">
    <property type="entry name" value="TRANSCRIPTION FACTOR PDR1"/>
    <property type="match status" value="1"/>
</dbReference>
<dbReference type="PROSITE" id="PS00463">
    <property type="entry name" value="ZN2_CY6_FUNGAL_1"/>
    <property type="match status" value="1"/>
</dbReference>
<dbReference type="AlphaFoldDB" id="A0AA39MMZ3"/>
<evidence type="ECO:0000256" key="2">
    <source>
        <dbReference type="ARBA" id="ARBA00023242"/>
    </source>
</evidence>
<dbReference type="PANTHER" id="PTHR46910:SF38">
    <property type="entry name" value="ZN(2)-C6 FUNGAL-TYPE DOMAIN-CONTAINING PROTEIN"/>
    <property type="match status" value="1"/>
</dbReference>
<sequence>MSSDESTSPPPQPWKKTRLQGACDACRQKKVKCDSATMEGKPCSNCRIMNCPCTHNIPAKKRGPKSNYITRLEKKVHHLEEMLQKNQPDQGGVIDEFTMEDAPDDDDDESDLEYIELMDQVKSLSLTGINDRYFGPSSNLYFMRKALNMKGKQTGTSHTSVKSKYAHNWEIQPWELAALEKAPLFFPPDDLLADLLNLYFAYFHLYMPLLHEPSFRRSVASGLHIRDHRFGAVLLLVCAVASRYSNDPRIFLEGASEHSCGWRWFVQTQGMPRSVFDSPSLYDLQHCCLSAEYITGTSAPQSCWTMVGIGIRYAIEMGLHRRWPENPSVESELKKRAFWCLILLDRHTSFYHGRPSAIRDEEYVTLFSTLLPPSYLFSFDLDLPLEVDDEYMESAEPFKQPPGTPSKMVYFTSHLKLCQIMSYALRTLYSIRKSKEAAGLVGHTWAQTNVSELDSMLNKWFDMIPDHLRWDPNRSYDNFFDQSALLYIVYYNTQIQIHRPFIHKSSPLSFPSLVICTNAAKACTRVLEVQKQKGHLMIFGIGMAAFASGIVLIMNMWTGKKSGSHSQKQKDIEESIQKCLKVLDASSKRWNITGRTLDSLLTLSDYEPTPSEQDQPYGQQFDVMDFSLGNSYAPLATDNNPTMTHHTFPLSVPQSWATDLTSFGLLEDVTTSVYDGNVIPFRVDPILDGVNQVAASDALEMWSNIPWGFDWDDWLSYTSHMEGVKQG</sequence>
<feature type="domain" description="Zn(2)-C6 fungal-type" evidence="4">
    <location>
        <begin position="22"/>
        <end position="55"/>
    </location>
</feature>
<accession>A0AA39MMZ3</accession>
<dbReference type="SMART" id="SM00906">
    <property type="entry name" value="Fungal_trans"/>
    <property type="match status" value="1"/>
</dbReference>